<evidence type="ECO:0000256" key="1">
    <source>
        <dbReference type="ARBA" id="ARBA00007381"/>
    </source>
</evidence>
<organism evidence="4 5">
    <name type="scientific">Mesorhabditis spiculigera</name>
    <dbReference type="NCBI Taxonomy" id="96644"/>
    <lineage>
        <taxon>Eukaryota</taxon>
        <taxon>Metazoa</taxon>
        <taxon>Ecdysozoa</taxon>
        <taxon>Nematoda</taxon>
        <taxon>Chromadorea</taxon>
        <taxon>Rhabditida</taxon>
        <taxon>Rhabditina</taxon>
        <taxon>Rhabditomorpha</taxon>
        <taxon>Rhabditoidea</taxon>
        <taxon>Rhabditidae</taxon>
        <taxon>Mesorhabditinae</taxon>
        <taxon>Mesorhabditis</taxon>
    </lineage>
</organism>
<evidence type="ECO:0000256" key="2">
    <source>
        <dbReference type="ARBA" id="ARBA00022741"/>
    </source>
</evidence>
<name>A0AA36DD51_9BILA</name>
<keyword evidence="2" id="KW-0547">Nucleotide-binding</keyword>
<protein>
    <submittedName>
        <fullName evidence="4">Uncharacterized protein</fullName>
    </submittedName>
</protein>
<dbReference type="Proteomes" id="UP001177023">
    <property type="component" value="Unassembled WGS sequence"/>
</dbReference>
<gene>
    <name evidence="4" type="ORF">MSPICULIGERA_LOCUS22122</name>
</gene>
<comment type="caution">
    <text evidence="4">The sequence shown here is derived from an EMBL/GenBank/DDBJ whole genome shotgun (WGS) entry which is preliminary data.</text>
</comment>
<dbReference type="GO" id="GO:0005524">
    <property type="term" value="F:ATP binding"/>
    <property type="evidence" value="ECO:0007669"/>
    <property type="project" value="UniProtKB-KW"/>
</dbReference>
<dbReference type="Pfam" id="PF00012">
    <property type="entry name" value="HSP70"/>
    <property type="match status" value="2"/>
</dbReference>
<dbReference type="PRINTS" id="PR00301">
    <property type="entry name" value="HEATSHOCK70"/>
</dbReference>
<dbReference type="InterPro" id="IPR013126">
    <property type="entry name" value="Hsp_70_fam"/>
</dbReference>
<dbReference type="GO" id="GO:0140662">
    <property type="term" value="F:ATP-dependent protein folding chaperone"/>
    <property type="evidence" value="ECO:0007669"/>
    <property type="project" value="InterPro"/>
</dbReference>
<dbReference type="InterPro" id="IPR029047">
    <property type="entry name" value="HSP70_peptide-bd_sf"/>
</dbReference>
<keyword evidence="3" id="KW-0067">ATP-binding</keyword>
<keyword evidence="5" id="KW-1185">Reference proteome</keyword>
<feature type="non-terminal residue" evidence="4">
    <location>
        <position position="250"/>
    </location>
</feature>
<evidence type="ECO:0000313" key="4">
    <source>
        <dbReference type="EMBL" id="CAJ0584055.1"/>
    </source>
</evidence>
<evidence type="ECO:0000313" key="5">
    <source>
        <dbReference type="Proteomes" id="UP001177023"/>
    </source>
</evidence>
<proteinExistence type="inferred from homology"/>
<dbReference type="Gene3D" id="2.60.34.10">
    <property type="entry name" value="Substrate Binding Domain Of DNAk, Chain A, domain 1"/>
    <property type="match status" value="1"/>
</dbReference>
<dbReference type="AlphaFoldDB" id="A0AA36DD51"/>
<dbReference type="EMBL" id="CATQJA010002674">
    <property type="protein sequence ID" value="CAJ0584055.1"/>
    <property type="molecule type" value="Genomic_DNA"/>
</dbReference>
<comment type="similarity">
    <text evidence="1">Belongs to the heat shock protein 70 family.</text>
</comment>
<reference evidence="4" key="1">
    <citation type="submission" date="2023-06" db="EMBL/GenBank/DDBJ databases">
        <authorList>
            <person name="Delattre M."/>
        </authorList>
    </citation>
    <scope>NUCLEOTIDE SEQUENCE</scope>
    <source>
        <strain evidence="4">AF72</strain>
    </source>
</reference>
<sequence length="250" mass="27852">MVRRLLGETYGFEDLNTTINPEEAVAHGAALLAAKLSGSQYDGIRDISFTDVYPLTLGTSVLGGKNSVLLPRNTKVPAKVSETFQNSVDNQKELQIDVGAFMHYIWVALFYIYAPVEQLYAGERVRYEHNTLLGKFSLPIRQAPEGEVEVGVTLELDADGIMTLSAEELLTGNSDSIKITREDAPAEMTFDIEDYQENIERYAKEDEAWEKEYMMMRLIRSIGPLGGLLSRLRSGLMLNLSDSPDSDDSD</sequence>
<dbReference type="SUPFAM" id="SSF100920">
    <property type="entry name" value="Heat shock protein 70kD (HSP70), peptide-binding domain"/>
    <property type="match status" value="1"/>
</dbReference>
<dbReference type="PANTHER" id="PTHR19375">
    <property type="entry name" value="HEAT SHOCK PROTEIN 70KDA"/>
    <property type="match status" value="1"/>
</dbReference>
<evidence type="ECO:0000256" key="3">
    <source>
        <dbReference type="ARBA" id="ARBA00022840"/>
    </source>
</evidence>
<accession>A0AA36DD51</accession>